<dbReference type="RefSeq" id="WP_154121819.1">
    <property type="nucleotide sequence ID" value="NZ_WJXB01000013.1"/>
</dbReference>
<organism evidence="2 3">
    <name type="scientific">Paenibacillus monticola</name>
    <dbReference type="NCBI Taxonomy" id="2666075"/>
    <lineage>
        <taxon>Bacteria</taxon>
        <taxon>Bacillati</taxon>
        <taxon>Bacillota</taxon>
        <taxon>Bacilli</taxon>
        <taxon>Bacillales</taxon>
        <taxon>Paenibacillaceae</taxon>
        <taxon>Paenibacillus</taxon>
    </lineage>
</organism>
<feature type="signal peptide" evidence="1">
    <location>
        <begin position="1"/>
        <end position="28"/>
    </location>
</feature>
<protein>
    <submittedName>
        <fullName evidence="2">Uncharacterized protein</fullName>
    </submittedName>
</protein>
<keyword evidence="1" id="KW-0732">Signal</keyword>
<sequence length="329" mass="35894">MSKSKALIKYFCTLSVILSLAIAPYASAAGTNNTSVKGQVVLTVKFTPEEADSYKNSLRDAKRIGAEYIKGLISESSDSDKTEYLISMLQTAEAEDTDSYFILQPDGTYDLNMPHRNAEVVVDGVEYSTDQDGYYAIPIQSQKQVNVQLTRENTEITSVDVNLQSQDSQSTDIKIVKSFEEFAQGIQQMGTDMQAEAQGITTYSQIPVGGYFGAGVGRSKVFKNKNIVGCNKHDMNLNSVTQVQFALQNSDCSVSVKLGVMAIQNSQLSMYKNSIYCVDEAIGSEDNSTSGNIYCNGQSTMRNGNSKGGHISCSWFTGIGHTEEAHTHN</sequence>
<gene>
    <name evidence="2" type="ORF">GJB61_25490</name>
</gene>
<evidence type="ECO:0000313" key="3">
    <source>
        <dbReference type="Proteomes" id="UP000463051"/>
    </source>
</evidence>
<dbReference type="Proteomes" id="UP000463051">
    <property type="component" value="Unassembled WGS sequence"/>
</dbReference>
<reference evidence="2 3" key="1">
    <citation type="submission" date="2019-11" db="EMBL/GenBank/DDBJ databases">
        <title>Paenibacillus monticola sp. nov., a novel PGPR strain isolated from mountain sample in China.</title>
        <authorList>
            <person name="Zhao Q."/>
            <person name="Li H.-P."/>
            <person name="Zhang J.-L."/>
        </authorList>
    </citation>
    <scope>NUCLEOTIDE SEQUENCE [LARGE SCALE GENOMIC DNA]</scope>
    <source>
        <strain evidence="2 3">LC-T2</strain>
    </source>
</reference>
<name>A0A7X2L3T7_9BACL</name>
<proteinExistence type="predicted"/>
<dbReference type="AlphaFoldDB" id="A0A7X2L3T7"/>
<keyword evidence="3" id="KW-1185">Reference proteome</keyword>
<comment type="caution">
    <text evidence="2">The sequence shown here is derived from an EMBL/GenBank/DDBJ whole genome shotgun (WGS) entry which is preliminary data.</text>
</comment>
<dbReference type="EMBL" id="WJXB01000013">
    <property type="protein sequence ID" value="MRN56332.1"/>
    <property type="molecule type" value="Genomic_DNA"/>
</dbReference>
<evidence type="ECO:0000256" key="1">
    <source>
        <dbReference type="SAM" id="SignalP"/>
    </source>
</evidence>
<accession>A0A7X2L3T7</accession>
<feature type="chain" id="PRO_5031044052" evidence="1">
    <location>
        <begin position="29"/>
        <end position="329"/>
    </location>
</feature>
<evidence type="ECO:0000313" key="2">
    <source>
        <dbReference type="EMBL" id="MRN56332.1"/>
    </source>
</evidence>